<sequence length="88" mass="10242">MDNFKTTHSEYVVNLNQHTYMHILLESSSIPQYGFNFMSFDTLNARGFNYTYLVDVIGYLVKIGSEITFEKDDKSIKYNIIELEVDDG</sequence>
<dbReference type="EMBL" id="SDMP01000014">
    <property type="protein sequence ID" value="RYR16570.1"/>
    <property type="molecule type" value="Genomic_DNA"/>
</dbReference>
<evidence type="ECO:0000313" key="1">
    <source>
        <dbReference type="EMBL" id="RYR16570.1"/>
    </source>
</evidence>
<organism evidence="1 2">
    <name type="scientific">Arachis hypogaea</name>
    <name type="common">Peanut</name>
    <dbReference type="NCBI Taxonomy" id="3818"/>
    <lineage>
        <taxon>Eukaryota</taxon>
        <taxon>Viridiplantae</taxon>
        <taxon>Streptophyta</taxon>
        <taxon>Embryophyta</taxon>
        <taxon>Tracheophyta</taxon>
        <taxon>Spermatophyta</taxon>
        <taxon>Magnoliopsida</taxon>
        <taxon>eudicotyledons</taxon>
        <taxon>Gunneridae</taxon>
        <taxon>Pentapetalae</taxon>
        <taxon>rosids</taxon>
        <taxon>fabids</taxon>
        <taxon>Fabales</taxon>
        <taxon>Fabaceae</taxon>
        <taxon>Papilionoideae</taxon>
        <taxon>50 kb inversion clade</taxon>
        <taxon>dalbergioids sensu lato</taxon>
        <taxon>Dalbergieae</taxon>
        <taxon>Pterocarpus clade</taxon>
        <taxon>Arachis</taxon>
    </lineage>
</organism>
<reference evidence="1 2" key="1">
    <citation type="submission" date="2019-01" db="EMBL/GenBank/DDBJ databases">
        <title>Sequencing of cultivated peanut Arachis hypogaea provides insights into genome evolution and oil improvement.</title>
        <authorList>
            <person name="Chen X."/>
        </authorList>
    </citation>
    <scope>NUCLEOTIDE SEQUENCE [LARGE SCALE GENOMIC DNA]</scope>
    <source>
        <strain evidence="2">cv. Fuhuasheng</strain>
        <tissue evidence="1">Leaves</tissue>
    </source>
</reference>
<name>A0A444ZQU1_ARAHY</name>
<comment type="caution">
    <text evidence="1">The sequence shown here is derived from an EMBL/GenBank/DDBJ whole genome shotgun (WGS) entry which is preliminary data.</text>
</comment>
<proteinExistence type="predicted"/>
<dbReference type="Gene3D" id="2.40.50.140">
    <property type="entry name" value="Nucleic acid-binding proteins"/>
    <property type="match status" value="1"/>
</dbReference>
<evidence type="ECO:0000313" key="2">
    <source>
        <dbReference type="Proteomes" id="UP000289738"/>
    </source>
</evidence>
<dbReference type="AlphaFoldDB" id="A0A444ZQU1"/>
<keyword evidence="2" id="KW-1185">Reference proteome</keyword>
<gene>
    <name evidence="1" type="ORF">Ahy_B04g073616</name>
</gene>
<protein>
    <recommendedName>
        <fullName evidence="3">DUF223 domain-containing protein</fullName>
    </recommendedName>
</protein>
<dbReference type="Proteomes" id="UP000289738">
    <property type="component" value="Chromosome B04"/>
</dbReference>
<accession>A0A444ZQU1</accession>
<evidence type="ECO:0008006" key="3">
    <source>
        <dbReference type="Google" id="ProtNLM"/>
    </source>
</evidence>
<dbReference type="InterPro" id="IPR012340">
    <property type="entry name" value="NA-bd_OB-fold"/>
</dbReference>